<dbReference type="SUPFAM" id="SSF159283">
    <property type="entry name" value="Guanosine diphospho-D-mannose pyrophosphorylase/mannose-6-phosphate isomerase linker domain"/>
    <property type="match status" value="1"/>
</dbReference>
<evidence type="ECO:0000313" key="11">
    <source>
        <dbReference type="Proteomes" id="UP000184440"/>
    </source>
</evidence>
<keyword evidence="4" id="KW-0548">Nucleotidyltransferase</keyword>
<keyword evidence="10" id="KW-0413">Isomerase</keyword>
<dbReference type="Proteomes" id="UP000184440">
    <property type="component" value="Unassembled WGS sequence"/>
</dbReference>
<dbReference type="InterPro" id="IPR029044">
    <property type="entry name" value="Nucleotide-diphossugar_trans"/>
</dbReference>
<evidence type="ECO:0000259" key="8">
    <source>
        <dbReference type="Pfam" id="PF00483"/>
    </source>
</evidence>
<evidence type="ECO:0000256" key="4">
    <source>
        <dbReference type="ARBA" id="ARBA00022695"/>
    </source>
</evidence>
<name>A0A1M7QUD5_9ACTN</name>
<keyword evidence="11" id="KW-1185">Reference proteome</keyword>
<dbReference type="Pfam" id="PF22640">
    <property type="entry name" value="ManC_GMP_beta-helix"/>
    <property type="match status" value="1"/>
</dbReference>
<evidence type="ECO:0000256" key="2">
    <source>
        <dbReference type="ARBA" id="ARBA00012387"/>
    </source>
</evidence>
<comment type="catalytic activity">
    <reaction evidence="7">
        <text>alpha-D-mannose 1-phosphate + GTP + H(+) = GDP-alpha-D-mannose + diphosphate</text>
        <dbReference type="Rhea" id="RHEA:15229"/>
        <dbReference type="ChEBI" id="CHEBI:15378"/>
        <dbReference type="ChEBI" id="CHEBI:33019"/>
        <dbReference type="ChEBI" id="CHEBI:37565"/>
        <dbReference type="ChEBI" id="CHEBI:57527"/>
        <dbReference type="ChEBI" id="CHEBI:58409"/>
        <dbReference type="EC" id="2.7.7.13"/>
    </reaction>
</comment>
<proteinExistence type="inferred from homology"/>
<sequence>MSGAFYPVIPAGGSGTRLWPLSRAGHPKFLHQLTGGDRTLIQETVDRLKYVSLPGDTFVVTGAAHAAAVARQLPEVPASNIVVEPGPRESGPAIALAAALIQRRDPDAVMGSFAADHVVRDVRTFVTTVRTAIHTAAEGKLVCIGITPTSPETGYGYIRCGDHLPTGARAVLEFKEKPSREVAENYVESGEYVWNAGMFVWRVDAFLAEVERQLPELHSGLMKICESWDLPRRDEVLSEVWPRLPKISVDHGVMEDAAARGAVAVVPAAFGWNDLGDWDGLAAVLEHDDEGNTVVGTHDRVITIDTSGAMVVPNSSRTVALLGMRDVVVVDTPDALLVCPRDRAQEVKSLVEALKNKGAGNLC</sequence>
<feature type="domain" description="MannoseP isomerase/GMP-like beta-helix" evidence="9">
    <location>
        <begin position="299"/>
        <end position="354"/>
    </location>
</feature>
<dbReference type="InterPro" id="IPR005835">
    <property type="entry name" value="NTP_transferase_dom"/>
</dbReference>
<gene>
    <name evidence="10" type="ORF">SAMN05443668_105409</name>
</gene>
<dbReference type="GO" id="GO:0004475">
    <property type="term" value="F:mannose-1-phosphate guanylyltransferase (GTP) activity"/>
    <property type="evidence" value="ECO:0007669"/>
    <property type="project" value="UniProtKB-EC"/>
</dbReference>
<dbReference type="Pfam" id="PF00483">
    <property type="entry name" value="NTP_transferase"/>
    <property type="match status" value="1"/>
</dbReference>
<evidence type="ECO:0000259" key="9">
    <source>
        <dbReference type="Pfam" id="PF22640"/>
    </source>
</evidence>
<evidence type="ECO:0000256" key="1">
    <source>
        <dbReference type="ARBA" id="ARBA00006115"/>
    </source>
</evidence>
<comment type="similarity">
    <text evidence="1">Belongs to the mannose-6-phosphate isomerase type 2 family.</text>
</comment>
<dbReference type="OrthoDB" id="9806359at2"/>
<dbReference type="RefSeq" id="WP_073258971.1">
    <property type="nucleotide sequence ID" value="NZ_FRCS01000005.1"/>
</dbReference>
<evidence type="ECO:0000256" key="3">
    <source>
        <dbReference type="ARBA" id="ARBA00022679"/>
    </source>
</evidence>
<evidence type="ECO:0000256" key="7">
    <source>
        <dbReference type="ARBA" id="ARBA00047343"/>
    </source>
</evidence>
<protein>
    <recommendedName>
        <fullName evidence="2">mannose-1-phosphate guanylyltransferase</fullName>
        <ecNumber evidence="2">2.7.7.13</ecNumber>
    </recommendedName>
</protein>
<dbReference type="STRING" id="134849.SAMN05443668_105409"/>
<dbReference type="FunFam" id="3.90.550.10:FF:000046">
    <property type="entry name" value="Mannose-1-phosphate guanylyltransferase (GDP)"/>
    <property type="match status" value="1"/>
</dbReference>
<evidence type="ECO:0000256" key="6">
    <source>
        <dbReference type="ARBA" id="ARBA00023134"/>
    </source>
</evidence>
<dbReference type="Gene3D" id="3.90.550.10">
    <property type="entry name" value="Spore Coat Polysaccharide Biosynthesis Protein SpsA, Chain A"/>
    <property type="match status" value="1"/>
</dbReference>
<dbReference type="CDD" id="cd02509">
    <property type="entry name" value="GDP-M1P_Guanylyltransferase"/>
    <property type="match status" value="1"/>
</dbReference>
<keyword evidence="3" id="KW-0808">Transferase</keyword>
<dbReference type="GO" id="GO:0016853">
    <property type="term" value="F:isomerase activity"/>
    <property type="evidence" value="ECO:0007669"/>
    <property type="project" value="UniProtKB-KW"/>
</dbReference>
<dbReference type="GO" id="GO:0005525">
    <property type="term" value="F:GTP binding"/>
    <property type="evidence" value="ECO:0007669"/>
    <property type="project" value="UniProtKB-KW"/>
</dbReference>
<dbReference type="PANTHER" id="PTHR46390:SF1">
    <property type="entry name" value="MANNOSE-1-PHOSPHATE GUANYLYLTRANSFERASE"/>
    <property type="match status" value="1"/>
</dbReference>
<dbReference type="EMBL" id="FRCS01000005">
    <property type="protein sequence ID" value="SHN35520.1"/>
    <property type="molecule type" value="Genomic_DNA"/>
</dbReference>
<dbReference type="InterPro" id="IPR049577">
    <property type="entry name" value="GMPP_N"/>
</dbReference>
<dbReference type="InterPro" id="IPR051161">
    <property type="entry name" value="Mannose-6P_isomerase_type2"/>
</dbReference>
<evidence type="ECO:0000313" key="10">
    <source>
        <dbReference type="EMBL" id="SHN35520.1"/>
    </source>
</evidence>
<organism evidence="10 11">
    <name type="scientific">Cryptosporangium aurantiacum</name>
    <dbReference type="NCBI Taxonomy" id="134849"/>
    <lineage>
        <taxon>Bacteria</taxon>
        <taxon>Bacillati</taxon>
        <taxon>Actinomycetota</taxon>
        <taxon>Actinomycetes</taxon>
        <taxon>Cryptosporangiales</taxon>
        <taxon>Cryptosporangiaceae</taxon>
        <taxon>Cryptosporangium</taxon>
    </lineage>
</organism>
<dbReference type="GO" id="GO:0009298">
    <property type="term" value="P:GDP-mannose biosynthetic process"/>
    <property type="evidence" value="ECO:0007669"/>
    <property type="project" value="TreeGrafter"/>
</dbReference>
<dbReference type="EC" id="2.7.7.13" evidence="2"/>
<dbReference type="InterPro" id="IPR054566">
    <property type="entry name" value="ManC/GMP-like_b-helix"/>
</dbReference>
<dbReference type="AlphaFoldDB" id="A0A1M7QUD5"/>
<keyword evidence="5" id="KW-0547">Nucleotide-binding</keyword>
<evidence type="ECO:0000256" key="5">
    <source>
        <dbReference type="ARBA" id="ARBA00022741"/>
    </source>
</evidence>
<keyword evidence="6" id="KW-0342">GTP-binding</keyword>
<reference evidence="10 11" key="1">
    <citation type="submission" date="2016-11" db="EMBL/GenBank/DDBJ databases">
        <authorList>
            <person name="Jaros S."/>
            <person name="Januszkiewicz K."/>
            <person name="Wedrychowicz H."/>
        </authorList>
    </citation>
    <scope>NUCLEOTIDE SEQUENCE [LARGE SCALE GENOMIC DNA]</scope>
    <source>
        <strain evidence="10 11">DSM 46144</strain>
    </source>
</reference>
<dbReference type="PANTHER" id="PTHR46390">
    <property type="entry name" value="MANNOSE-1-PHOSPHATE GUANYLYLTRANSFERASE"/>
    <property type="match status" value="1"/>
</dbReference>
<dbReference type="SUPFAM" id="SSF53448">
    <property type="entry name" value="Nucleotide-diphospho-sugar transferases"/>
    <property type="match status" value="1"/>
</dbReference>
<feature type="domain" description="Nucleotidyl transferase" evidence="8">
    <location>
        <begin position="7"/>
        <end position="287"/>
    </location>
</feature>
<accession>A0A1M7QUD5</accession>